<accession>A1HNH6</accession>
<evidence type="ECO:0008006" key="4">
    <source>
        <dbReference type="Google" id="ProtNLM"/>
    </source>
</evidence>
<keyword evidence="1" id="KW-1133">Transmembrane helix</keyword>
<proteinExistence type="predicted"/>
<keyword evidence="1" id="KW-0812">Transmembrane</keyword>
<reference evidence="2 3" key="1">
    <citation type="submission" date="2007-01" db="EMBL/GenBank/DDBJ databases">
        <title>Annotation of the draft genome assembly of Thermosinus carboxydivorans Nor1.</title>
        <authorList>
            <consortium name="US DOE Joint Genome Institute (JGI-ORNL)"/>
            <person name="Larimer F."/>
            <person name="Land M."/>
            <person name="Hauser L."/>
        </authorList>
    </citation>
    <scope>NUCLEOTIDE SEQUENCE [LARGE SCALE GENOMIC DNA]</scope>
    <source>
        <strain evidence="2 3">Nor1</strain>
    </source>
</reference>
<dbReference type="AlphaFoldDB" id="A1HNH6"/>
<keyword evidence="3" id="KW-1185">Reference proteome</keyword>
<evidence type="ECO:0000313" key="2">
    <source>
        <dbReference type="EMBL" id="EAX48335.1"/>
    </source>
</evidence>
<feature type="transmembrane region" description="Helical" evidence="1">
    <location>
        <begin position="148"/>
        <end position="170"/>
    </location>
</feature>
<keyword evidence="1" id="KW-0472">Membrane</keyword>
<reference evidence="2 3" key="2">
    <citation type="submission" date="2007-01" db="EMBL/GenBank/DDBJ databases">
        <title>Sequencing of the draft genome and assembly of Thermosinus carboxydivorans Nor1.</title>
        <authorList>
            <consortium name="US DOE Joint Genome Institute (JGI-PGF)"/>
            <person name="Copeland A."/>
            <person name="Lucas S."/>
            <person name="Lapidus A."/>
            <person name="Barry K."/>
            <person name="Glavina del Rio T."/>
            <person name="Dalin E."/>
            <person name="Tice H."/>
            <person name="Bruce D."/>
            <person name="Pitluck S."/>
            <person name="Richardson P."/>
        </authorList>
    </citation>
    <scope>NUCLEOTIDE SEQUENCE [LARGE SCALE GENOMIC DNA]</scope>
    <source>
        <strain evidence="2 3">Nor1</strain>
    </source>
</reference>
<evidence type="ECO:0000256" key="1">
    <source>
        <dbReference type="SAM" id="Phobius"/>
    </source>
</evidence>
<dbReference type="Proteomes" id="UP000005139">
    <property type="component" value="Unassembled WGS sequence"/>
</dbReference>
<feature type="transmembrane region" description="Helical" evidence="1">
    <location>
        <begin position="113"/>
        <end position="133"/>
    </location>
</feature>
<evidence type="ECO:0000313" key="3">
    <source>
        <dbReference type="Proteomes" id="UP000005139"/>
    </source>
</evidence>
<feature type="transmembrane region" description="Helical" evidence="1">
    <location>
        <begin position="83"/>
        <end position="101"/>
    </location>
</feature>
<comment type="caution">
    <text evidence="2">The sequence shown here is derived from an EMBL/GenBank/DDBJ whole genome shotgun (WGS) entry which is preliminary data.</text>
</comment>
<sequence length="181" mass="19873" precursor="true">MEKGRQNVTSQRILAAGGLLLFLLSTAYSVYYDVFLRQELHLALLYNLDMALNMATKGDLAMAGAFARDYAWFAQAAYYHARIPVHLAAAGAMTATVLWLAGKLDVSERMKRVLSLFLVAGGLVLAAGDWLQASGRLPIGRYLVLTGYAWLLLGLLGYTLYAALFAWLSAAPKPRRRPKSC</sequence>
<name>A1HNH6_9FIRM</name>
<gene>
    <name evidence="2" type="ORF">TcarDRAFT_2285</name>
</gene>
<organism evidence="2 3">
    <name type="scientific">Thermosinus carboxydivorans Nor1</name>
    <dbReference type="NCBI Taxonomy" id="401526"/>
    <lineage>
        <taxon>Bacteria</taxon>
        <taxon>Bacillati</taxon>
        <taxon>Bacillota</taxon>
        <taxon>Negativicutes</taxon>
        <taxon>Selenomonadales</taxon>
        <taxon>Sporomusaceae</taxon>
        <taxon>Thermosinus</taxon>
    </lineage>
</organism>
<protein>
    <recommendedName>
        <fullName evidence="4">DUF423 domain-containing protein</fullName>
    </recommendedName>
</protein>
<dbReference type="EMBL" id="AAWL01000003">
    <property type="protein sequence ID" value="EAX48335.1"/>
    <property type="molecule type" value="Genomic_DNA"/>
</dbReference>